<keyword evidence="3" id="KW-1185">Reference proteome</keyword>
<dbReference type="Proteomes" id="UP000054538">
    <property type="component" value="Unassembled WGS sequence"/>
</dbReference>
<dbReference type="OrthoDB" id="3052721at2759"/>
<dbReference type="AlphaFoldDB" id="A0A0D0BRT2"/>
<dbReference type="STRING" id="930991.A0A0D0BRT2"/>
<dbReference type="HOGENOM" id="CLU_1090316_0_0_1"/>
<reference evidence="3" key="2">
    <citation type="submission" date="2015-01" db="EMBL/GenBank/DDBJ databases">
        <title>Evolutionary Origins and Diversification of the Mycorrhizal Mutualists.</title>
        <authorList>
            <consortium name="DOE Joint Genome Institute"/>
            <consortium name="Mycorrhizal Genomics Consortium"/>
            <person name="Kohler A."/>
            <person name="Kuo A."/>
            <person name="Nagy L.G."/>
            <person name="Floudas D."/>
            <person name="Copeland A."/>
            <person name="Barry K.W."/>
            <person name="Cichocki N."/>
            <person name="Veneault-Fourrey C."/>
            <person name="LaButti K."/>
            <person name="Lindquist E.A."/>
            <person name="Lipzen A."/>
            <person name="Lundell T."/>
            <person name="Morin E."/>
            <person name="Murat C."/>
            <person name="Riley R."/>
            <person name="Ohm R."/>
            <person name="Sun H."/>
            <person name="Tunlid A."/>
            <person name="Henrissat B."/>
            <person name="Grigoriev I.V."/>
            <person name="Hibbett D.S."/>
            <person name="Martin F."/>
        </authorList>
    </citation>
    <scope>NUCLEOTIDE SEQUENCE [LARGE SCALE GENOMIC DNA]</scope>
    <source>
        <strain evidence="3">Ve08.2h10</strain>
    </source>
</reference>
<dbReference type="EMBL" id="KN829093">
    <property type="protein sequence ID" value="KIK74187.1"/>
    <property type="molecule type" value="Genomic_DNA"/>
</dbReference>
<accession>A0A0D0BRT2</accession>
<organism evidence="2 3">
    <name type="scientific">Paxillus rubicundulus Ve08.2h10</name>
    <dbReference type="NCBI Taxonomy" id="930991"/>
    <lineage>
        <taxon>Eukaryota</taxon>
        <taxon>Fungi</taxon>
        <taxon>Dikarya</taxon>
        <taxon>Basidiomycota</taxon>
        <taxon>Agaricomycotina</taxon>
        <taxon>Agaricomycetes</taxon>
        <taxon>Agaricomycetidae</taxon>
        <taxon>Boletales</taxon>
        <taxon>Paxilineae</taxon>
        <taxon>Paxillaceae</taxon>
        <taxon>Paxillus</taxon>
    </lineage>
</organism>
<dbReference type="InParanoid" id="A0A0D0BRT2"/>
<gene>
    <name evidence="2" type="ORF">PAXRUDRAFT_176452</name>
</gene>
<name>A0A0D0BRT2_9AGAM</name>
<evidence type="ECO:0000313" key="2">
    <source>
        <dbReference type="EMBL" id="KIK74187.1"/>
    </source>
</evidence>
<evidence type="ECO:0000256" key="1">
    <source>
        <dbReference type="SAM" id="MobiDB-lite"/>
    </source>
</evidence>
<evidence type="ECO:0000313" key="3">
    <source>
        <dbReference type="Proteomes" id="UP000054538"/>
    </source>
</evidence>
<feature type="region of interest" description="Disordered" evidence="1">
    <location>
        <begin position="206"/>
        <end position="255"/>
    </location>
</feature>
<reference evidence="2 3" key="1">
    <citation type="submission" date="2014-04" db="EMBL/GenBank/DDBJ databases">
        <authorList>
            <consortium name="DOE Joint Genome Institute"/>
            <person name="Kuo A."/>
            <person name="Kohler A."/>
            <person name="Jargeat P."/>
            <person name="Nagy L.G."/>
            <person name="Floudas D."/>
            <person name="Copeland A."/>
            <person name="Barry K.W."/>
            <person name="Cichocki N."/>
            <person name="Veneault-Fourrey C."/>
            <person name="LaButti K."/>
            <person name="Lindquist E.A."/>
            <person name="Lipzen A."/>
            <person name="Lundell T."/>
            <person name="Morin E."/>
            <person name="Murat C."/>
            <person name="Sun H."/>
            <person name="Tunlid A."/>
            <person name="Henrissat B."/>
            <person name="Grigoriev I.V."/>
            <person name="Hibbett D.S."/>
            <person name="Martin F."/>
            <person name="Nordberg H.P."/>
            <person name="Cantor M.N."/>
            <person name="Hua S.X."/>
        </authorList>
    </citation>
    <scope>NUCLEOTIDE SEQUENCE [LARGE SCALE GENOMIC DNA]</scope>
    <source>
        <strain evidence="2 3">Ve08.2h10</strain>
    </source>
</reference>
<sequence length="255" mass="27621">MLKLTEGSGTLDWQNSAYANQFCAITRSLVLAGCAQDSVGSVLKAMGTAFGVSVPKSMSRHTVGWVMLEGGIASQIQVTHEINTTQAIMISSNGTSYHHVYFTSCHVALRMTWNGPDAHVVHLLGVDSSVNHTADTQVEGWKEKVQTLTSLYNESPFSQCNAMELSPLDVTDKLKGVSGDHSSDQLKSFCRLSDWKKENIYTCLGSQKLHHTPPNPVSNESIPQSPTPAQPPADSDAIIQSYGKQAFDALPNAEQ</sequence>
<protein>
    <submittedName>
        <fullName evidence="2">Uncharacterized protein</fullName>
    </submittedName>
</protein>
<proteinExistence type="predicted"/>